<keyword evidence="4" id="KW-1185">Reference proteome</keyword>
<name>A0A3N0CIM5_9ACTN</name>
<protein>
    <submittedName>
        <fullName evidence="3">MCE family protein</fullName>
    </submittedName>
</protein>
<dbReference type="OrthoDB" id="4741753at2"/>
<proteinExistence type="predicted"/>
<evidence type="ECO:0000259" key="2">
    <source>
        <dbReference type="Pfam" id="PF11887"/>
    </source>
</evidence>
<gene>
    <name evidence="3" type="ORF">EFK50_13685</name>
</gene>
<dbReference type="InterPro" id="IPR052336">
    <property type="entry name" value="MlaD_Phospholipid_Transporter"/>
</dbReference>
<dbReference type="GO" id="GO:0005576">
    <property type="term" value="C:extracellular region"/>
    <property type="evidence" value="ECO:0007669"/>
    <property type="project" value="TreeGrafter"/>
</dbReference>
<feature type="domain" description="Mammalian cell entry C-terminal" evidence="2">
    <location>
        <begin position="121"/>
        <end position="292"/>
    </location>
</feature>
<dbReference type="InterPro" id="IPR005693">
    <property type="entry name" value="Mce"/>
</dbReference>
<dbReference type="AlphaFoldDB" id="A0A3N0CIM5"/>
<evidence type="ECO:0000313" key="3">
    <source>
        <dbReference type="EMBL" id="RNL62793.1"/>
    </source>
</evidence>
<sequence>MISNLVRRQLYLFGAITVIALTVMSLNYVRIPAQLGFGRFDVDVKLSHAAGLYPKAEVTYRGADVGQVKSLDIAPGGGVIAHLQIDDGARIPADAVAQVRSASVIGEQYVNFVPPSGAGSSKVLRAGSVIPRSQTSLPTTTNEVLDAVDTFVASIPKSDLETVLDELGAAFDSSGENLGTLIDSASEVVDAANENVDETISLIDNVGPVLKTQVEMDGNLRSFVSSLDTVTGELQKAEGDLRTIFTEGSPTVRAVIPFSEGLVPVFGNVLDDVGDVGEVANAYQPALEHILTIYPAMENVFHSTFPIANEDDELPAVNLWFKLSFDPPVCTQGFEGANKYQATGDKTVRPVPADTYCKVGPGSKQVLRGARNAPCPNGAGRGAYAADCGLVFDRDEVVQQRQQSRIPALADNGMTSLFAGNTFFLQDKAATTNGPGTLQDLLMGRTR</sequence>
<dbReference type="Proteomes" id="UP000267128">
    <property type="component" value="Unassembled WGS sequence"/>
</dbReference>
<dbReference type="PANTHER" id="PTHR33371">
    <property type="entry name" value="INTERMEMBRANE PHOSPHOLIPID TRANSPORT SYSTEM BINDING PROTEIN MLAD-RELATED"/>
    <property type="match status" value="1"/>
</dbReference>
<evidence type="ECO:0000259" key="1">
    <source>
        <dbReference type="Pfam" id="PF02470"/>
    </source>
</evidence>
<dbReference type="RefSeq" id="WP_123228087.1">
    <property type="nucleotide sequence ID" value="NZ_RJSE01000007.1"/>
</dbReference>
<dbReference type="PANTHER" id="PTHR33371:SF16">
    <property type="entry name" value="MCE-FAMILY PROTEIN MCE3F"/>
    <property type="match status" value="1"/>
</dbReference>
<organism evidence="3 4">
    <name type="scientific">Nocardioides marmoriginsengisoli</name>
    <dbReference type="NCBI Taxonomy" id="661483"/>
    <lineage>
        <taxon>Bacteria</taxon>
        <taxon>Bacillati</taxon>
        <taxon>Actinomycetota</taxon>
        <taxon>Actinomycetes</taxon>
        <taxon>Propionibacteriales</taxon>
        <taxon>Nocardioidaceae</taxon>
        <taxon>Nocardioides</taxon>
    </lineage>
</organism>
<accession>A0A3N0CIM5</accession>
<dbReference type="InterPro" id="IPR003399">
    <property type="entry name" value="Mce/MlaD"/>
</dbReference>
<dbReference type="Pfam" id="PF02470">
    <property type="entry name" value="MlaD"/>
    <property type="match status" value="1"/>
</dbReference>
<dbReference type="EMBL" id="RJSE01000007">
    <property type="protein sequence ID" value="RNL62793.1"/>
    <property type="molecule type" value="Genomic_DNA"/>
</dbReference>
<dbReference type="Pfam" id="PF11887">
    <property type="entry name" value="Mce4_CUP1"/>
    <property type="match status" value="1"/>
</dbReference>
<dbReference type="InterPro" id="IPR024516">
    <property type="entry name" value="Mce_C"/>
</dbReference>
<reference evidence="3 4" key="1">
    <citation type="submission" date="2018-11" db="EMBL/GenBank/DDBJ databases">
        <authorList>
            <person name="Li F."/>
        </authorList>
    </citation>
    <scope>NUCLEOTIDE SEQUENCE [LARGE SCALE GENOMIC DNA]</scope>
    <source>
        <strain evidence="3 4">Gsoil 097</strain>
    </source>
</reference>
<comment type="caution">
    <text evidence="3">The sequence shown here is derived from an EMBL/GenBank/DDBJ whole genome shotgun (WGS) entry which is preliminary data.</text>
</comment>
<dbReference type="NCBIfam" id="TIGR00996">
    <property type="entry name" value="Mtu_fam_mce"/>
    <property type="match status" value="1"/>
</dbReference>
<evidence type="ECO:0000313" key="4">
    <source>
        <dbReference type="Proteomes" id="UP000267128"/>
    </source>
</evidence>
<feature type="domain" description="Mce/MlaD" evidence="1">
    <location>
        <begin position="42"/>
        <end position="115"/>
    </location>
</feature>